<proteinExistence type="predicted"/>
<sequence>MTILHLSFDFPDIIHSSKTKAVKNLVNSQEKYDNLVISMNRTTDPSADYSPLFTDSCIAMRVFGMPFGIGLTTWMYFASKRVLRILRSNPQEVTLIHAHKLSFEGIIAFWLSKWLSVPFIVTIRGDSDLKVIKSKKMLRPFYKKILKKASNVVFLAPWTKVQMDYYLKGLDLKNTGILLPNIIDLKQHIIPENVKRKNRFISVFRLDNYRRKNVKRVIKAFDRLHQNYPEVGLDILGPGPEKSRRIIQKFIDSCKYPLKFNILGPMGHDELLNHYGNYMGFVLPSNPETFGMVFIEALNAGLPIIYAKNAGVDGLFDETKIGIKVKSTSVKEISDALKHIYLENQDYMKAVQTLKENNGLKVFSKINIRNAYVDILDKSIY</sequence>
<dbReference type="PANTHER" id="PTHR45947:SF3">
    <property type="entry name" value="SULFOQUINOVOSYL TRANSFERASE SQD2"/>
    <property type="match status" value="1"/>
</dbReference>
<dbReference type="InterPro" id="IPR001296">
    <property type="entry name" value="Glyco_trans_1"/>
</dbReference>
<evidence type="ECO:0000313" key="2">
    <source>
        <dbReference type="EMBL" id="NHE55557.1"/>
    </source>
</evidence>
<gene>
    <name evidence="2" type="ORF">G9Q97_01875</name>
</gene>
<dbReference type="PANTHER" id="PTHR45947">
    <property type="entry name" value="SULFOQUINOVOSYL TRANSFERASE SQD2"/>
    <property type="match status" value="1"/>
</dbReference>
<dbReference type="InterPro" id="IPR050194">
    <property type="entry name" value="Glycosyltransferase_grp1"/>
</dbReference>
<dbReference type="Proteomes" id="UP000649799">
    <property type="component" value="Unassembled WGS sequence"/>
</dbReference>
<organism evidence="2 3">
    <name type="scientific">Cyclobacterium plantarum</name>
    <dbReference type="NCBI Taxonomy" id="2716263"/>
    <lineage>
        <taxon>Bacteria</taxon>
        <taxon>Pseudomonadati</taxon>
        <taxon>Bacteroidota</taxon>
        <taxon>Cytophagia</taxon>
        <taxon>Cytophagales</taxon>
        <taxon>Cyclobacteriaceae</taxon>
        <taxon>Cyclobacterium</taxon>
    </lineage>
</organism>
<accession>A0ABX0H273</accession>
<evidence type="ECO:0000259" key="1">
    <source>
        <dbReference type="Pfam" id="PF00534"/>
    </source>
</evidence>
<feature type="domain" description="Glycosyl transferase family 1" evidence="1">
    <location>
        <begin position="193"/>
        <end position="349"/>
    </location>
</feature>
<evidence type="ECO:0000313" key="3">
    <source>
        <dbReference type="Proteomes" id="UP000649799"/>
    </source>
</evidence>
<name>A0ABX0H273_9BACT</name>
<comment type="caution">
    <text evidence="2">The sequence shown here is derived from an EMBL/GenBank/DDBJ whole genome shotgun (WGS) entry which is preliminary data.</text>
</comment>
<dbReference type="SUPFAM" id="SSF53756">
    <property type="entry name" value="UDP-Glycosyltransferase/glycogen phosphorylase"/>
    <property type="match status" value="1"/>
</dbReference>
<dbReference type="Pfam" id="PF00534">
    <property type="entry name" value="Glycos_transf_1"/>
    <property type="match status" value="1"/>
</dbReference>
<protein>
    <submittedName>
        <fullName evidence="2">Glycosyltransferase family 4 protein</fullName>
    </submittedName>
</protein>
<reference evidence="2 3" key="1">
    <citation type="submission" date="2020-03" db="EMBL/GenBank/DDBJ databases">
        <title>Cyclobacterium plantarum sp. nov., a marine bacterium isolated from a coastal-marine wetland.</title>
        <authorList>
            <person name="Sanchez-Porro C."/>
            <person name="Ventosa A."/>
            <person name="Amoozegar M."/>
        </authorList>
    </citation>
    <scope>NUCLEOTIDE SEQUENCE [LARGE SCALE GENOMIC DNA]</scope>
    <source>
        <strain evidence="2 3">GBPx2</strain>
    </source>
</reference>
<dbReference type="RefSeq" id="WP_166142555.1">
    <property type="nucleotide sequence ID" value="NZ_JAANYN010000001.1"/>
</dbReference>
<dbReference type="Gene3D" id="3.40.50.2000">
    <property type="entry name" value="Glycogen Phosphorylase B"/>
    <property type="match status" value="2"/>
</dbReference>
<keyword evidence="3" id="KW-1185">Reference proteome</keyword>
<dbReference type="EMBL" id="JAANYN010000001">
    <property type="protein sequence ID" value="NHE55557.1"/>
    <property type="molecule type" value="Genomic_DNA"/>
</dbReference>